<dbReference type="PANTHER" id="PTHR36506:SF1">
    <property type="entry name" value="PREFLAGELLIN PEPTIDASE"/>
    <property type="match status" value="1"/>
</dbReference>
<keyword evidence="3 6" id="KW-0812">Transmembrane</keyword>
<organism evidence="8 9">
    <name type="scientific">Vibrio crassostreae</name>
    <dbReference type="NCBI Taxonomy" id="246167"/>
    <lineage>
        <taxon>Bacteria</taxon>
        <taxon>Pseudomonadati</taxon>
        <taxon>Pseudomonadota</taxon>
        <taxon>Gammaproteobacteria</taxon>
        <taxon>Vibrionales</taxon>
        <taxon>Vibrionaceae</taxon>
        <taxon>Vibrio</taxon>
    </lineage>
</organism>
<feature type="domain" description="Prepilin type IV endopeptidase peptidase" evidence="7">
    <location>
        <begin position="19"/>
        <end position="118"/>
    </location>
</feature>
<accession>A0ABM9QVD9</accession>
<dbReference type="EMBL" id="CCJX01000106">
    <property type="protein sequence ID" value="CDT39478.1"/>
    <property type="molecule type" value="Genomic_DNA"/>
</dbReference>
<dbReference type="Gene3D" id="1.20.120.1220">
    <property type="match status" value="1"/>
</dbReference>
<feature type="transmembrane region" description="Helical" evidence="6">
    <location>
        <begin position="63"/>
        <end position="81"/>
    </location>
</feature>
<keyword evidence="2" id="KW-1003">Cell membrane</keyword>
<keyword evidence="4 6" id="KW-1133">Transmembrane helix</keyword>
<dbReference type="InterPro" id="IPR052218">
    <property type="entry name" value="Preflagellin_Peptidase"/>
</dbReference>
<evidence type="ECO:0000256" key="1">
    <source>
        <dbReference type="ARBA" id="ARBA00004651"/>
    </source>
</evidence>
<evidence type="ECO:0000256" key="6">
    <source>
        <dbReference type="SAM" id="Phobius"/>
    </source>
</evidence>
<comment type="subcellular location">
    <subcellularLocation>
        <location evidence="1">Cell membrane</location>
        <topology evidence="1">Multi-pass membrane protein</topology>
    </subcellularLocation>
</comment>
<proteinExistence type="predicted"/>
<evidence type="ECO:0000259" key="7">
    <source>
        <dbReference type="Pfam" id="PF01478"/>
    </source>
</evidence>
<name>A0ABM9QVD9_9VIBR</name>
<feature type="transmembrane region" description="Helical" evidence="6">
    <location>
        <begin position="15"/>
        <end position="33"/>
    </location>
</feature>
<comment type="caution">
    <text evidence="8">The sequence shown here is derived from an EMBL/GenBank/DDBJ whole genome shotgun (WGS) entry which is preliminary data.</text>
</comment>
<evidence type="ECO:0000256" key="3">
    <source>
        <dbReference type="ARBA" id="ARBA00022692"/>
    </source>
</evidence>
<reference evidence="8 9" key="1">
    <citation type="submission" date="2014-06" db="EMBL/GenBank/DDBJ databases">
        <authorList>
            <person name="Le Roux F."/>
        </authorList>
    </citation>
    <scope>NUCLEOTIDE SEQUENCE [LARGE SCALE GENOMIC DNA]</scope>
    <source>
        <strain evidence="8 9">J5-4</strain>
    </source>
</reference>
<evidence type="ECO:0000256" key="2">
    <source>
        <dbReference type="ARBA" id="ARBA00022475"/>
    </source>
</evidence>
<keyword evidence="9" id="KW-1185">Reference proteome</keyword>
<evidence type="ECO:0000256" key="4">
    <source>
        <dbReference type="ARBA" id="ARBA00022989"/>
    </source>
</evidence>
<sequence>MPVNLLLTVSSKVNLWWLIILAAMAIYACYTDCRYREISNRLVLCMALWTLSRMEFHGETQHLLHPVAVLLFGGVLFQMNILAAGDSKLFAALSLAIDSQFLAITLLLIGFLGGVLAISQWWLGRMTADIRWTQRGVPYAVPICLASLLAIAASL</sequence>
<evidence type="ECO:0000256" key="5">
    <source>
        <dbReference type="ARBA" id="ARBA00023136"/>
    </source>
</evidence>
<evidence type="ECO:0000313" key="8">
    <source>
        <dbReference type="EMBL" id="CDT39478.1"/>
    </source>
</evidence>
<dbReference type="PANTHER" id="PTHR36506">
    <property type="entry name" value="PREFLAGELLIN PEPTIDASE"/>
    <property type="match status" value="1"/>
</dbReference>
<protein>
    <submittedName>
        <fullName evidence="8">Prepilin leader peptidase</fullName>
    </submittedName>
</protein>
<keyword evidence="5 6" id="KW-0472">Membrane</keyword>
<gene>
    <name evidence="8" type="ORF">VCR4J5_230029</name>
</gene>
<evidence type="ECO:0000313" key="9">
    <source>
        <dbReference type="Proteomes" id="UP000049077"/>
    </source>
</evidence>
<feature type="transmembrane region" description="Helical" evidence="6">
    <location>
        <begin position="101"/>
        <end position="124"/>
    </location>
</feature>
<dbReference type="InterPro" id="IPR000045">
    <property type="entry name" value="Prepilin_IV_endopep_pep"/>
</dbReference>
<dbReference type="Pfam" id="PF01478">
    <property type="entry name" value="Peptidase_A24"/>
    <property type="match status" value="1"/>
</dbReference>
<feature type="transmembrane region" description="Helical" evidence="6">
    <location>
        <begin position="136"/>
        <end position="154"/>
    </location>
</feature>
<dbReference type="Proteomes" id="UP000049077">
    <property type="component" value="Unassembled WGS sequence"/>
</dbReference>